<dbReference type="GeneID" id="114241852"/>
<evidence type="ECO:0000313" key="2">
    <source>
        <dbReference type="Proteomes" id="UP000504629"/>
    </source>
</evidence>
<evidence type="ECO:0000256" key="1">
    <source>
        <dbReference type="SAM" id="SignalP"/>
    </source>
</evidence>
<dbReference type="Proteomes" id="UP000504629">
    <property type="component" value="Unplaced"/>
</dbReference>
<name>A0A6J2JJL1_BOMMA</name>
<accession>A0A6J2JJL1</accession>
<gene>
    <name evidence="3" type="primary">LOC114241852</name>
</gene>
<dbReference type="KEGG" id="bman:114241852"/>
<keyword evidence="2" id="KW-1185">Reference proteome</keyword>
<keyword evidence="1" id="KW-0732">Signal</keyword>
<feature type="chain" id="PRO_5026953892" evidence="1">
    <location>
        <begin position="20"/>
        <end position="152"/>
    </location>
</feature>
<proteinExistence type="predicted"/>
<sequence length="152" mass="15360">MESGGVLAVILVLIQGILSLPMSGNGCLGTNVYSPYGSSLYIPTVATGNGQATVTSLPNCFSPATGFPDYGSVRTNQVTPLVTEIVPSLQFGDISVTGDMPIGGTIKVSGCFPVYGTVAVDGNMPSSGKAVINTGGGFVTQYIDPSCGCGRL</sequence>
<dbReference type="OrthoDB" id="7392765at2759"/>
<dbReference type="AlphaFoldDB" id="A0A6J2JJL1"/>
<reference evidence="3" key="1">
    <citation type="submission" date="2025-08" db="UniProtKB">
        <authorList>
            <consortium name="RefSeq"/>
        </authorList>
    </citation>
    <scope>IDENTIFICATION</scope>
    <source>
        <tissue evidence="3">Silk gland</tissue>
    </source>
</reference>
<evidence type="ECO:0000313" key="3">
    <source>
        <dbReference type="RefSeq" id="XP_028028619.1"/>
    </source>
</evidence>
<dbReference type="RefSeq" id="XP_028028619.1">
    <property type="nucleotide sequence ID" value="XM_028172818.1"/>
</dbReference>
<organism evidence="2 3">
    <name type="scientific">Bombyx mandarina</name>
    <name type="common">Wild silk moth</name>
    <name type="synonym">Wild silkworm</name>
    <dbReference type="NCBI Taxonomy" id="7092"/>
    <lineage>
        <taxon>Eukaryota</taxon>
        <taxon>Metazoa</taxon>
        <taxon>Ecdysozoa</taxon>
        <taxon>Arthropoda</taxon>
        <taxon>Hexapoda</taxon>
        <taxon>Insecta</taxon>
        <taxon>Pterygota</taxon>
        <taxon>Neoptera</taxon>
        <taxon>Endopterygota</taxon>
        <taxon>Lepidoptera</taxon>
        <taxon>Glossata</taxon>
        <taxon>Ditrysia</taxon>
        <taxon>Bombycoidea</taxon>
        <taxon>Bombycidae</taxon>
        <taxon>Bombycinae</taxon>
        <taxon>Bombyx</taxon>
    </lineage>
</organism>
<protein>
    <submittedName>
        <fullName evidence="3">Uncharacterized protein LOC114241852</fullName>
    </submittedName>
</protein>
<feature type="signal peptide" evidence="1">
    <location>
        <begin position="1"/>
        <end position="19"/>
    </location>
</feature>